<evidence type="ECO:0000313" key="1">
    <source>
        <dbReference type="EMBL" id="CAG6683377.1"/>
    </source>
</evidence>
<dbReference type="EMBL" id="HBUF01262807">
    <property type="protein sequence ID" value="CAG6683382.1"/>
    <property type="molecule type" value="Transcribed_RNA"/>
</dbReference>
<reference evidence="1" key="1">
    <citation type="submission" date="2021-05" db="EMBL/GenBank/DDBJ databases">
        <authorList>
            <person name="Alioto T."/>
            <person name="Alioto T."/>
            <person name="Gomez Garrido J."/>
        </authorList>
    </citation>
    <scope>NUCLEOTIDE SEQUENCE</scope>
</reference>
<dbReference type="EMBL" id="HBUF01262804">
    <property type="protein sequence ID" value="CAG6683374.1"/>
    <property type="molecule type" value="Transcribed_RNA"/>
</dbReference>
<name>A0A8D8TCA0_9HEMI</name>
<sequence>MNGVWGRPPLCAFCSKVGFIQNNIIHSLLLLVTSMINIQNNIIHSHHLLIAPVTVGFIQNNIHTLSSLSYSSSWLHTKYYYQTSTSLPCLQLHLISLFVFCCNYYFAIEKCFL</sequence>
<dbReference type="EMBL" id="HBUF01262805">
    <property type="protein sequence ID" value="CAG6683377.1"/>
    <property type="molecule type" value="Transcribed_RNA"/>
</dbReference>
<organism evidence="1">
    <name type="scientific">Cacopsylla melanoneura</name>
    <dbReference type="NCBI Taxonomy" id="428564"/>
    <lineage>
        <taxon>Eukaryota</taxon>
        <taxon>Metazoa</taxon>
        <taxon>Ecdysozoa</taxon>
        <taxon>Arthropoda</taxon>
        <taxon>Hexapoda</taxon>
        <taxon>Insecta</taxon>
        <taxon>Pterygota</taxon>
        <taxon>Neoptera</taxon>
        <taxon>Paraneoptera</taxon>
        <taxon>Hemiptera</taxon>
        <taxon>Sternorrhyncha</taxon>
        <taxon>Psylloidea</taxon>
        <taxon>Psyllidae</taxon>
        <taxon>Psyllinae</taxon>
        <taxon>Cacopsylla</taxon>
    </lineage>
</organism>
<dbReference type="AlphaFoldDB" id="A0A8D8TCA0"/>
<accession>A0A8D8TCA0</accession>
<proteinExistence type="predicted"/>
<protein>
    <submittedName>
        <fullName evidence="1">Uncharacterized protein</fullName>
    </submittedName>
</protein>